<feature type="transmembrane region" description="Helical" evidence="7">
    <location>
        <begin position="160"/>
        <end position="185"/>
    </location>
</feature>
<comment type="subcellular location">
    <subcellularLocation>
        <location evidence="1">Cell membrane</location>
        <topology evidence="1">Multi-pass membrane protein</topology>
    </subcellularLocation>
</comment>
<evidence type="ECO:0000313" key="9">
    <source>
        <dbReference type="Proteomes" id="UP000028488"/>
    </source>
</evidence>
<keyword evidence="2" id="KW-1003">Cell membrane</keyword>
<feature type="region of interest" description="Disordered" evidence="6">
    <location>
        <begin position="1"/>
        <end position="22"/>
    </location>
</feature>
<dbReference type="PANTHER" id="PTHR30213:SF0">
    <property type="entry name" value="UPF0761 MEMBRANE PROTEIN YIHY"/>
    <property type="match status" value="1"/>
</dbReference>
<feature type="transmembrane region" description="Helical" evidence="7">
    <location>
        <begin position="236"/>
        <end position="257"/>
    </location>
</feature>
<keyword evidence="3 7" id="KW-0812">Transmembrane</keyword>
<evidence type="ECO:0000256" key="4">
    <source>
        <dbReference type="ARBA" id="ARBA00022989"/>
    </source>
</evidence>
<evidence type="ECO:0000256" key="2">
    <source>
        <dbReference type="ARBA" id="ARBA00022475"/>
    </source>
</evidence>
<evidence type="ECO:0000256" key="7">
    <source>
        <dbReference type="SAM" id="Phobius"/>
    </source>
</evidence>
<evidence type="ECO:0000256" key="5">
    <source>
        <dbReference type="ARBA" id="ARBA00023136"/>
    </source>
</evidence>
<dbReference type="eggNOG" id="COG1295">
    <property type="taxonomic scope" value="Bacteria"/>
</dbReference>
<dbReference type="Pfam" id="PF03631">
    <property type="entry name" value="Virul_fac_BrkB"/>
    <property type="match status" value="1"/>
</dbReference>
<evidence type="ECO:0000256" key="3">
    <source>
        <dbReference type="ARBA" id="ARBA00022692"/>
    </source>
</evidence>
<reference evidence="8 9" key="1">
    <citation type="submission" date="2014-07" db="EMBL/GenBank/DDBJ databases">
        <title>Genome Sequence of Rhodococcus opacus Strain R7, a Biodegrader of Mono- and Polycyclic Aromatic Hydrocarbons.</title>
        <authorList>
            <person name="Di Gennaro P."/>
            <person name="Zampolli J."/>
            <person name="Presti I."/>
            <person name="Cappelletti M."/>
            <person name="D'Ursi P."/>
            <person name="Orro A."/>
            <person name="Mezzelani A."/>
            <person name="Milanesi L."/>
        </authorList>
    </citation>
    <scope>NUCLEOTIDE SEQUENCE [LARGE SCALE GENOMIC DNA]</scope>
    <source>
        <strain evidence="8 9">R7</strain>
    </source>
</reference>
<feature type="transmembrane region" description="Helical" evidence="7">
    <location>
        <begin position="269"/>
        <end position="291"/>
    </location>
</feature>
<accession>A0A076EDD4</accession>
<feature type="compositionally biased region" description="Polar residues" evidence="6">
    <location>
        <begin position="1"/>
        <end position="10"/>
    </location>
</feature>
<evidence type="ECO:0000256" key="1">
    <source>
        <dbReference type="ARBA" id="ARBA00004651"/>
    </source>
</evidence>
<dbReference type="AlphaFoldDB" id="A0A076EDD4"/>
<gene>
    <name evidence="8" type="ORF">EP51_06720</name>
</gene>
<keyword evidence="4 7" id="KW-1133">Transmembrane helix</keyword>
<dbReference type="Proteomes" id="UP000028488">
    <property type="component" value="Chromosome"/>
</dbReference>
<dbReference type="GO" id="GO:0005886">
    <property type="term" value="C:plasma membrane"/>
    <property type="evidence" value="ECO:0007669"/>
    <property type="project" value="UniProtKB-SubCell"/>
</dbReference>
<evidence type="ECO:0000256" key="6">
    <source>
        <dbReference type="SAM" id="MobiDB-lite"/>
    </source>
</evidence>
<dbReference type="PANTHER" id="PTHR30213">
    <property type="entry name" value="INNER MEMBRANE PROTEIN YHJD"/>
    <property type="match status" value="1"/>
</dbReference>
<protein>
    <submittedName>
        <fullName evidence="8">Ribonuclease BN</fullName>
    </submittedName>
</protein>
<dbReference type="EMBL" id="CP008947">
    <property type="protein sequence ID" value="AII04295.1"/>
    <property type="molecule type" value="Genomic_DNA"/>
</dbReference>
<feature type="transmembrane region" description="Helical" evidence="7">
    <location>
        <begin position="55"/>
        <end position="75"/>
    </location>
</feature>
<sequence length="390" mass="42096">MTETPSTTPRSGGDPPRSGWHPLRRTLSVIGRTASKAWDDSIFGKAATAAFWQTLSLPPLLLGLLGMLGYVGGWFGPDTVDIIQSKIINFSGTVFSDSVVEQIIRPTVGDVLERGRPEIVSLSFLLSLWAGSSAISTFVDSIVEAHGQQEARHPVWQRVFALLLYVMFLILAVFTLPLVALGPTLVGRVLPEAWRTIGTEIVDTFYYPGVGLLLIVGLTTLYKVALPRSLPWHRLLGGALVAGIFFLGASTCLRRYLSWVAGTGYTYGALATPIAFLLFTFFLGFAVVLGAEFNATVQEFWPARATRIDQMRDWIAAQAESSPSTGPVTSLTRRIATGPIKVVGDRARPDAAEPVSGDDDEPDGPVRGSPEPPGVRRAPAKPQSPLRNPS</sequence>
<organism evidence="8 9">
    <name type="scientific">Rhodococcus opacus</name>
    <name type="common">Nocardia opaca</name>
    <dbReference type="NCBI Taxonomy" id="37919"/>
    <lineage>
        <taxon>Bacteria</taxon>
        <taxon>Bacillati</taxon>
        <taxon>Actinomycetota</taxon>
        <taxon>Actinomycetes</taxon>
        <taxon>Mycobacteriales</taxon>
        <taxon>Nocardiaceae</taxon>
        <taxon>Rhodococcus</taxon>
    </lineage>
</organism>
<feature type="transmembrane region" description="Helical" evidence="7">
    <location>
        <begin position="205"/>
        <end position="224"/>
    </location>
</feature>
<feature type="region of interest" description="Disordered" evidence="6">
    <location>
        <begin position="340"/>
        <end position="390"/>
    </location>
</feature>
<dbReference type="RefSeq" id="WP_128638869.1">
    <property type="nucleotide sequence ID" value="NZ_CP008947.1"/>
</dbReference>
<keyword evidence="5 7" id="KW-0472">Membrane</keyword>
<dbReference type="InterPro" id="IPR017039">
    <property type="entry name" value="Virul_fac_BrkB"/>
</dbReference>
<name>A0A076EDD4_RHOOP</name>
<proteinExistence type="predicted"/>
<evidence type="ECO:0000313" key="8">
    <source>
        <dbReference type="EMBL" id="AII04295.1"/>
    </source>
</evidence>